<dbReference type="GO" id="GO:0005524">
    <property type="term" value="F:ATP binding"/>
    <property type="evidence" value="ECO:0007669"/>
    <property type="project" value="UniProtKB-KW"/>
</dbReference>
<keyword evidence="3 5" id="KW-0067">ATP-binding</keyword>
<gene>
    <name evidence="5" type="ORF">SMUL_3125</name>
</gene>
<dbReference type="Proteomes" id="UP000019322">
    <property type="component" value="Chromosome"/>
</dbReference>
<dbReference type="GO" id="GO:0016887">
    <property type="term" value="F:ATP hydrolysis activity"/>
    <property type="evidence" value="ECO:0007669"/>
    <property type="project" value="InterPro"/>
</dbReference>
<dbReference type="PROSITE" id="PS00211">
    <property type="entry name" value="ABC_TRANSPORTER_1"/>
    <property type="match status" value="1"/>
</dbReference>
<dbReference type="PANTHER" id="PTHR42781:SF4">
    <property type="entry name" value="SPERMIDINE_PUTRESCINE IMPORT ATP-BINDING PROTEIN POTA"/>
    <property type="match status" value="1"/>
</dbReference>
<name>A0AA86ARB5_SULMK</name>
<dbReference type="InterPro" id="IPR027417">
    <property type="entry name" value="P-loop_NTPase"/>
</dbReference>
<feature type="domain" description="ABC transporter" evidence="4">
    <location>
        <begin position="2"/>
        <end position="233"/>
    </location>
</feature>
<dbReference type="InterPro" id="IPR003593">
    <property type="entry name" value="AAA+_ATPase"/>
</dbReference>
<evidence type="ECO:0000256" key="2">
    <source>
        <dbReference type="ARBA" id="ARBA00022741"/>
    </source>
</evidence>
<accession>A0AA86ARB5</accession>
<protein>
    <submittedName>
        <fullName evidence="5">Molybdenum transport ATP-binding protein ModC</fullName>
    </submittedName>
</protein>
<dbReference type="InterPro" id="IPR003439">
    <property type="entry name" value="ABC_transporter-like_ATP-bd"/>
</dbReference>
<evidence type="ECO:0000313" key="6">
    <source>
        <dbReference type="Proteomes" id="UP000019322"/>
    </source>
</evidence>
<evidence type="ECO:0000256" key="3">
    <source>
        <dbReference type="ARBA" id="ARBA00022840"/>
    </source>
</evidence>
<evidence type="ECO:0000313" key="5">
    <source>
        <dbReference type="EMBL" id="AHJ14351.1"/>
    </source>
</evidence>
<evidence type="ECO:0000259" key="4">
    <source>
        <dbReference type="PROSITE" id="PS50893"/>
    </source>
</evidence>
<keyword evidence="1" id="KW-0813">Transport</keyword>
<dbReference type="PANTHER" id="PTHR42781">
    <property type="entry name" value="SPERMIDINE/PUTRESCINE IMPORT ATP-BINDING PROTEIN POTA"/>
    <property type="match status" value="1"/>
</dbReference>
<dbReference type="SUPFAM" id="SSF52540">
    <property type="entry name" value="P-loop containing nucleoside triphosphate hydrolases"/>
    <property type="match status" value="1"/>
</dbReference>
<dbReference type="EMBL" id="CP007201">
    <property type="protein sequence ID" value="AHJ14351.1"/>
    <property type="molecule type" value="Genomic_DNA"/>
</dbReference>
<evidence type="ECO:0000256" key="1">
    <source>
        <dbReference type="ARBA" id="ARBA00022448"/>
    </source>
</evidence>
<proteinExistence type="predicted"/>
<dbReference type="InterPro" id="IPR050093">
    <property type="entry name" value="ABC_SmlMolc_Importer"/>
</dbReference>
<keyword evidence="2" id="KW-0547">Nucleotide-binding</keyword>
<organism evidence="5 6">
    <name type="scientific">Sulfurospirillum multivorans (strain DM 12446 / JCM 15788 / NBRC 109480)</name>
    <dbReference type="NCBI Taxonomy" id="1150621"/>
    <lineage>
        <taxon>Bacteria</taxon>
        <taxon>Pseudomonadati</taxon>
        <taxon>Campylobacterota</taxon>
        <taxon>Epsilonproteobacteria</taxon>
        <taxon>Campylobacterales</taxon>
        <taxon>Sulfurospirillaceae</taxon>
        <taxon>Sulfurospirillum</taxon>
    </lineage>
</organism>
<dbReference type="Gene3D" id="3.40.50.300">
    <property type="entry name" value="P-loop containing nucleotide triphosphate hydrolases"/>
    <property type="match status" value="1"/>
</dbReference>
<dbReference type="KEGG" id="smul:SMUL_3125"/>
<dbReference type="SMART" id="SM00382">
    <property type="entry name" value="AAA"/>
    <property type="match status" value="1"/>
</dbReference>
<dbReference type="AlphaFoldDB" id="A0AA86ARB5"/>
<dbReference type="Pfam" id="PF00005">
    <property type="entry name" value="ABC_tran"/>
    <property type="match status" value="1"/>
</dbReference>
<sequence length="289" mass="32208">MLKVHLFKKLQGATGVIDFEVKCDFEKGVFWTIFGESGIGKTTLLRMIAGLETPDSGTIEMDGEVWFDSTKGINLTPQKRRVGFVFQNYALFEHMSVLENLLFAQTHKDAKKAEKILHVMGLDVLKNRLPSTLSGGQRQRIALARAIAQEPKVLLLDEPLSALDALTRSRLQDELKKTHDIFKLATLMVSHDRSEVFKLSDQVLWLKEGKIFNQGSPRKVFLSQHSTSKFAFEGEVLDCEKRDSIYVATIGIGNTIVEVVLDESEAINLTVGTSVSVSTKAFAPIVKII</sequence>
<dbReference type="RefSeq" id="WP_025346176.1">
    <property type="nucleotide sequence ID" value="NZ_CP007201.1"/>
</dbReference>
<reference evidence="5 6" key="1">
    <citation type="journal article" date="2014" name="Environ. Microbiol.">
        <title>Insights into organohalide respiration and the versatile catabolism of Sulfurospirillum multivorans gained from comparative genomics and physiological studies.</title>
        <authorList>
            <person name="Goris T."/>
            <person name="Schubert T."/>
            <person name="Gadkari J."/>
            <person name="Wubet T."/>
            <person name="Tarkka M."/>
            <person name="Buscot F."/>
            <person name="Adrian L."/>
            <person name="Diekert G."/>
        </authorList>
    </citation>
    <scope>NUCLEOTIDE SEQUENCE [LARGE SCALE GENOMIC DNA]</scope>
    <source>
        <strain evidence="6">DM 12446 / JCM 15788 / NBRC 109480</strain>
    </source>
</reference>
<dbReference type="InterPro" id="IPR017871">
    <property type="entry name" value="ABC_transporter-like_CS"/>
</dbReference>
<dbReference type="PROSITE" id="PS50893">
    <property type="entry name" value="ABC_TRANSPORTER_2"/>
    <property type="match status" value="1"/>
</dbReference>